<accession>A0ACB8RDX3</accession>
<protein>
    <submittedName>
        <fullName evidence="1">Uncharacterized protein</fullName>
    </submittedName>
</protein>
<evidence type="ECO:0000313" key="1">
    <source>
        <dbReference type="EMBL" id="KAI0042202.1"/>
    </source>
</evidence>
<dbReference type="Proteomes" id="UP000814033">
    <property type="component" value="Unassembled WGS sequence"/>
</dbReference>
<gene>
    <name evidence="1" type="ORF">FA95DRAFT_1500376</name>
</gene>
<organism evidence="1 2">
    <name type="scientific">Auriscalpium vulgare</name>
    <dbReference type="NCBI Taxonomy" id="40419"/>
    <lineage>
        <taxon>Eukaryota</taxon>
        <taxon>Fungi</taxon>
        <taxon>Dikarya</taxon>
        <taxon>Basidiomycota</taxon>
        <taxon>Agaricomycotina</taxon>
        <taxon>Agaricomycetes</taxon>
        <taxon>Russulales</taxon>
        <taxon>Auriscalpiaceae</taxon>
        <taxon>Auriscalpium</taxon>
    </lineage>
</organism>
<proteinExistence type="predicted"/>
<dbReference type="EMBL" id="MU276078">
    <property type="protein sequence ID" value="KAI0042202.1"/>
    <property type="molecule type" value="Genomic_DNA"/>
</dbReference>
<comment type="caution">
    <text evidence="1">The sequence shown here is derived from an EMBL/GenBank/DDBJ whole genome shotgun (WGS) entry which is preliminary data.</text>
</comment>
<sequence length="113" mass="12041">MSAPPSPSTPPRTPSIELLKSILRSTLRIAIADGRVFLGTFVGTDKALNILLVNADEFRLGPGENPGGRYVGQLMVPWRLVKSIEMQADGVSDGEREEDGQGDGEGDGDGLYV</sequence>
<name>A0ACB8RDX3_9AGAM</name>
<reference evidence="1" key="2">
    <citation type="journal article" date="2022" name="New Phytol.">
        <title>Evolutionary transition to the ectomycorrhizal habit in the genomes of a hyperdiverse lineage of mushroom-forming fungi.</title>
        <authorList>
            <person name="Looney B."/>
            <person name="Miyauchi S."/>
            <person name="Morin E."/>
            <person name="Drula E."/>
            <person name="Courty P.E."/>
            <person name="Kohler A."/>
            <person name="Kuo A."/>
            <person name="LaButti K."/>
            <person name="Pangilinan J."/>
            <person name="Lipzen A."/>
            <person name="Riley R."/>
            <person name="Andreopoulos W."/>
            <person name="He G."/>
            <person name="Johnson J."/>
            <person name="Nolan M."/>
            <person name="Tritt A."/>
            <person name="Barry K.W."/>
            <person name="Grigoriev I.V."/>
            <person name="Nagy L.G."/>
            <person name="Hibbett D."/>
            <person name="Henrissat B."/>
            <person name="Matheny P.B."/>
            <person name="Labbe J."/>
            <person name="Martin F.M."/>
        </authorList>
    </citation>
    <scope>NUCLEOTIDE SEQUENCE</scope>
    <source>
        <strain evidence="1">FP105234-sp</strain>
    </source>
</reference>
<reference evidence="1" key="1">
    <citation type="submission" date="2021-02" db="EMBL/GenBank/DDBJ databases">
        <authorList>
            <consortium name="DOE Joint Genome Institute"/>
            <person name="Ahrendt S."/>
            <person name="Looney B.P."/>
            <person name="Miyauchi S."/>
            <person name="Morin E."/>
            <person name="Drula E."/>
            <person name="Courty P.E."/>
            <person name="Chicoki N."/>
            <person name="Fauchery L."/>
            <person name="Kohler A."/>
            <person name="Kuo A."/>
            <person name="Labutti K."/>
            <person name="Pangilinan J."/>
            <person name="Lipzen A."/>
            <person name="Riley R."/>
            <person name="Andreopoulos W."/>
            <person name="He G."/>
            <person name="Johnson J."/>
            <person name="Barry K.W."/>
            <person name="Grigoriev I.V."/>
            <person name="Nagy L."/>
            <person name="Hibbett D."/>
            <person name="Henrissat B."/>
            <person name="Matheny P.B."/>
            <person name="Labbe J."/>
            <person name="Martin F."/>
        </authorList>
    </citation>
    <scope>NUCLEOTIDE SEQUENCE</scope>
    <source>
        <strain evidence="1">FP105234-sp</strain>
    </source>
</reference>
<keyword evidence="2" id="KW-1185">Reference proteome</keyword>
<evidence type="ECO:0000313" key="2">
    <source>
        <dbReference type="Proteomes" id="UP000814033"/>
    </source>
</evidence>